<keyword evidence="1" id="KW-0808">Transferase</keyword>
<evidence type="ECO:0000256" key="3">
    <source>
        <dbReference type="ARBA" id="ARBA00022777"/>
    </source>
</evidence>
<evidence type="ECO:0000256" key="2">
    <source>
        <dbReference type="ARBA" id="ARBA00022741"/>
    </source>
</evidence>
<dbReference type="PROSITE" id="PS50011">
    <property type="entry name" value="PROTEIN_KINASE_DOM"/>
    <property type="match status" value="1"/>
</dbReference>
<dbReference type="Gene3D" id="3.30.200.20">
    <property type="entry name" value="Phosphorylase Kinase, domain 1"/>
    <property type="match status" value="1"/>
</dbReference>
<accession>A0A1Z5K9E1</accession>
<feature type="active site" description="Proton acceptor" evidence="5">
    <location>
        <position position="274"/>
    </location>
</feature>
<sequence>MSGDDDLAKRLLQKADRILKEVDEAYIIKQRGHHQRAMPTFRPEELSLGKTLGTGGFGIVSEISKFTLDEDEPSEELPVDTAGEEHPITLENPQQPNNNIQRTVSLEDGIPGTFVEVVDRPEELTMNDHVHYDVKKAREFMANRCVRNGKARYAIKRLHKALTPVEKARGMIDLAIEAKYLSTVWHPNIIKLRGVAKGNMVDPDFFIIIDRLYMTLDVQIKEWAANFKSKKGSLFGIGKDKDGLKGLLIDRLTVAYDLAAAFFYLHENRVVYRDIKPENIGFDARGDCKLFDFGLCKSLSPNLKAANGGYGYKLTGRAGSLPYMAPEVVRMETYDTKCDVFSFAILFWEIMSLKESFQWMNPTSFVEHVVVEKTRPKIAKSWPPLTRLLLPEAWDDDPRKRPDMKRVAVMIRADLNDVSSSEDVLHRTDHMLNRSRHSAREMFESSDVGGTSYRRK</sequence>
<dbReference type="GO" id="GO:0005524">
    <property type="term" value="F:ATP binding"/>
    <property type="evidence" value="ECO:0007669"/>
    <property type="project" value="UniProtKB-KW"/>
</dbReference>
<evidence type="ECO:0000313" key="8">
    <source>
        <dbReference type="EMBL" id="GAX22731.1"/>
    </source>
</evidence>
<comment type="caution">
    <text evidence="8">The sequence shown here is derived from an EMBL/GenBank/DDBJ whole genome shotgun (WGS) entry which is preliminary data.</text>
</comment>
<dbReference type="AlphaFoldDB" id="A0A1Z5K9E1"/>
<dbReference type="Proteomes" id="UP000198406">
    <property type="component" value="Unassembled WGS sequence"/>
</dbReference>
<evidence type="ECO:0000256" key="1">
    <source>
        <dbReference type="ARBA" id="ARBA00022679"/>
    </source>
</evidence>
<dbReference type="GO" id="GO:0046872">
    <property type="term" value="F:metal ion binding"/>
    <property type="evidence" value="ECO:0007669"/>
    <property type="project" value="UniProtKB-KW"/>
</dbReference>
<reference evidence="8 9" key="1">
    <citation type="journal article" date="2015" name="Plant Cell">
        <title>Oil accumulation by the oleaginous diatom Fistulifera solaris as revealed by the genome and transcriptome.</title>
        <authorList>
            <person name="Tanaka T."/>
            <person name="Maeda Y."/>
            <person name="Veluchamy A."/>
            <person name="Tanaka M."/>
            <person name="Abida H."/>
            <person name="Marechal E."/>
            <person name="Bowler C."/>
            <person name="Muto M."/>
            <person name="Sunaga Y."/>
            <person name="Tanaka M."/>
            <person name="Yoshino T."/>
            <person name="Taniguchi T."/>
            <person name="Fukuda Y."/>
            <person name="Nemoto M."/>
            <person name="Matsumoto M."/>
            <person name="Wong P.S."/>
            <person name="Aburatani S."/>
            <person name="Fujibuchi W."/>
        </authorList>
    </citation>
    <scope>NUCLEOTIDE SEQUENCE [LARGE SCALE GENOMIC DNA]</scope>
    <source>
        <strain evidence="8 9">JPCC DA0580</strain>
    </source>
</reference>
<evidence type="ECO:0000313" key="9">
    <source>
        <dbReference type="Proteomes" id="UP000198406"/>
    </source>
</evidence>
<keyword evidence="3" id="KW-0418">Kinase</keyword>
<dbReference type="Gene3D" id="1.10.510.10">
    <property type="entry name" value="Transferase(Phosphotransferase) domain 1"/>
    <property type="match status" value="1"/>
</dbReference>
<protein>
    <recommendedName>
        <fullName evidence="7">Protein kinase domain-containing protein</fullName>
    </recommendedName>
</protein>
<dbReference type="InParanoid" id="A0A1Z5K9E1"/>
<evidence type="ECO:0000256" key="4">
    <source>
        <dbReference type="ARBA" id="ARBA00022840"/>
    </source>
</evidence>
<evidence type="ECO:0000259" key="7">
    <source>
        <dbReference type="PROSITE" id="PS50011"/>
    </source>
</evidence>
<keyword evidence="6" id="KW-0479">Metal-binding</keyword>
<evidence type="ECO:0000256" key="5">
    <source>
        <dbReference type="PIRSR" id="PIRSR000615-1"/>
    </source>
</evidence>
<dbReference type="OrthoDB" id="42502at2759"/>
<dbReference type="SUPFAM" id="SSF56112">
    <property type="entry name" value="Protein kinase-like (PK-like)"/>
    <property type="match status" value="1"/>
</dbReference>
<dbReference type="EMBL" id="BDSP01000187">
    <property type="protein sequence ID" value="GAX22731.1"/>
    <property type="molecule type" value="Genomic_DNA"/>
</dbReference>
<dbReference type="Pfam" id="PF00069">
    <property type="entry name" value="Pkinase"/>
    <property type="match status" value="1"/>
</dbReference>
<feature type="binding site" evidence="6">
    <location>
        <position position="292"/>
    </location>
    <ligand>
        <name>Mg(2+)</name>
        <dbReference type="ChEBI" id="CHEBI:18420"/>
    </ligand>
</feature>
<dbReference type="InterPro" id="IPR000719">
    <property type="entry name" value="Prot_kinase_dom"/>
</dbReference>
<proteinExistence type="predicted"/>
<dbReference type="SMART" id="SM00220">
    <property type="entry name" value="S_TKc"/>
    <property type="match status" value="1"/>
</dbReference>
<evidence type="ECO:0000256" key="6">
    <source>
        <dbReference type="PIRSR" id="PIRSR000615-3"/>
    </source>
</evidence>
<dbReference type="GO" id="GO:0004674">
    <property type="term" value="F:protein serine/threonine kinase activity"/>
    <property type="evidence" value="ECO:0007669"/>
    <property type="project" value="TreeGrafter"/>
</dbReference>
<organism evidence="8 9">
    <name type="scientific">Fistulifera solaris</name>
    <name type="common">Oleaginous diatom</name>
    <dbReference type="NCBI Taxonomy" id="1519565"/>
    <lineage>
        <taxon>Eukaryota</taxon>
        <taxon>Sar</taxon>
        <taxon>Stramenopiles</taxon>
        <taxon>Ochrophyta</taxon>
        <taxon>Bacillariophyta</taxon>
        <taxon>Bacillariophyceae</taxon>
        <taxon>Bacillariophycidae</taxon>
        <taxon>Naviculales</taxon>
        <taxon>Naviculaceae</taxon>
        <taxon>Fistulifera</taxon>
    </lineage>
</organism>
<gene>
    <name evidence="8" type="ORF">FisN_4Hh157</name>
</gene>
<dbReference type="PANTHER" id="PTHR44329">
    <property type="entry name" value="SERINE/THREONINE-PROTEIN KINASE TNNI3K-RELATED"/>
    <property type="match status" value="1"/>
</dbReference>
<name>A0A1Z5K9E1_FISSO</name>
<dbReference type="PIRSF" id="PIRSF000615">
    <property type="entry name" value="TyrPK_CSF1-R"/>
    <property type="match status" value="1"/>
</dbReference>
<feature type="domain" description="Protein kinase" evidence="7">
    <location>
        <begin position="46"/>
        <end position="415"/>
    </location>
</feature>
<feature type="binding site" evidence="6">
    <location>
        <position position="279"/>
    </location>
    <ligand>
        <name>Mg(2+)</name>
        <dbReference type="ChEBI" id="CHEBI:18420"/>
    </ligand>
</feature>
<keyword evidence="2" id="KW-0547">Nucleotide-binding</keyword>
<keyword evidence="6" id="KW-0460">Magnesium</keyword>
<keyword evidence="9" id="KW-1185">Reference proteome</keyword>
<dbReference type="PANTHER" id="PTHR44329:SF288">
    <property type="entry name" value="MITOGEN-ACTIVATED PROTEIN KINASE KINASE KINASE 20"/>
    <property type="match status" value="1"/>
</dbReference>
<dbReference type="InterPro" id="IPR011009">
    <property type="entry name" value="Kinase-like_dom_sf"/>
</dbReference>
<dbReference type="InterPro" id="IPR051681">
    <property type="entry name" value="Ser/Thr_Kinases-Pseudokinases"/>
</dbReference>
<keyword evidence="4" id="KW-0067">ATP-binding</keyword>